<dbReference type="InterPro" id="IPR047050">
    <property type="entry name" value="NGN"/>
</dbReference>
<dbReference type="RefSeq" id="WP_200277222.1">
    <property type="nucleotide sequence ID" value="NZ_JAENII010000003.1"/>
</dbReference>
<dbReference type="Pfam" id="PF02357">
    <property type="entry name" value="NusG"/>
    <property type="match status" value="1"/>
</dbReference>
<dbReference type="GO" id="GO:0006354">
    <property type="term" value="P:DNA-templated transcription elongation"/>
    <property type="evidence" value="ECO:0007669"/>
    <property type="project" value="UniProtKB-UniRule"/>
</dbReference>
<dbReference type="InterPro" id="IPR005824">
    <property type="entry name" value="KOW"/>
</dbReference>
<dbReference type="HAMAP" id="MF_00948">
    <property type="entry name" value="NusG"/>
    <property type="match status" value="1"/>
</dbReference>
<keyword evidence="4 5" id="KW-0804">Transcription</keyword>
<dbReference type="InterPro" id="IPR014722">
    <property type="entry name" value="Rib_uL2_dom2"/>
</dbReference>
<keyword evidence="11" id="KW-1185">Reference proteome</keyword>
<dbReference type="Pfam" id="PF00467">
    <property type="entry name" value="KOW"/>
    <property type="match status" value="1"/>
</dbReference>
<comment type="similarity">
    <text evidence="5 7">Belongs to the NusG family.</text>
</comment>
<dbReference type="GO" id="GO:0006353">
    <property type="term" value="P:DNA-templated transcription termination"/>
    <property type="evidence" value="ECO:0007669"/>
    <property type="project" value="UniProtKB-UniRule"/>
</dbReference>
<dbReference type="SMART" id="SM00739">
    <property type="entry name" value="KOW"/>
    <property type="match status" value="1"/>
</dbReference>
<evidence type="ECO:0000313" key="10">
    <source>
        <dbReference type="EMBL" id="MBK1826342.1"/>
    </source>
</evidence>
<dbReference type="Proteomes" id="UP000658278">
    <property type="component" value="Unassembled WGS sequence"/>
</dbReference>
<dbReference type="PROSITE" id="PS01014">
    <property type="entry name" value="NUSG"/>
    <property type="match status" value="1"/>
</dbReference>
<feature type="domain" description="KOW" evidence="9">
    <location>
        <begin position="135"/>
        <end position="162"/>
    </location>
</feature>
<reference evidence="10" key="1">
    <citation type="submission" date="2021-01" db="EMBL/GenBank/DDBJ databases">
        <title>Modified the classification status of verrucomicrobia.</title>
        <authorList>
            <person name="Feng X."/>
        </authorList>
    </citation>
    <scope>NUCLEOTIDE SEQUENCE</scope>
    <source>
        <strain evidence="10">KCTC 22201</strain>
    </source>
</reference>
<dbReference type="PANTHER" id="PTHR30265:SF2">
    <property type="entry name" value="TRANSCRIPTION TERMINATION_ANTITERMINATION PROTEIN NUSG"/>
    <property type="match status" value="1"/>
</dbReference>
<dbReference type="InterPro" id="IPR006645">
    <property type="entry name" value="NGN-like_dom"/>
</dbReference>
<organism evidence="10 11">
    <name type="scientific">Haloferula rosea</name>
    <dbReference type="NCBI Taxonomy" id="490093"/>
    <lineage>
        <taxon>Bacteria</taxon>
        <taxon>Pseudomonadati</taxon>
        <taxon>Verrucomicrobiota</taxon>
        <taxon>Verrucomicrobiia</taxon>
        <taxon>Verrucomicrobiales</taxon>
        <taxon>Verrucomicrobiaceae</taxon>
        <taxon>Haloferula</taxon>
    </lineage>
</organism>
<dbReference type="InterPro" id="IPR015869">
    <property type="entry name" value="Transcrpt_antiterm_NusG_bac_CS"/>
</dbReference>
<keyword evidence="1 5" id="KW-0806">Transcription termination</keyword>
<evidence type="ECO:0000259" key="8">
    <source>
        <dbReference type="SMART" id="SM00738"/>
    </source>
</evidence>
<dbReference type="GO" id="GO:0032784">
    <property type="term" value="P:regulation of DNA-templated transcription elongation"/>
    <property type="evidence" value="ECO:0007669"/>
    <property type="project" value="InterPro"/>
</dbReference>
<dbReference type="AlphaFoldDB" id="A0A934R8P0"/>
<dbReference type="InterPro" id="IPR001062">
    <property type="entry name" value="Transcrpt_antiterm_NusG"/>
</dbReference>
<keyword evidence="3 5" id="KW-0805">Transcription regulation</keyword>
<dbReference type="SUPFAM" id="SSF50104">
    <property type="entry name" value="Translation proteins SH3-like domain"/>
    <property type="match status" value="1"/>
</dbReference>
<comment type="caution">
    <text evidence="10">The sequence shown here is derived from an EMBL/GenBank/DDBJ whole genome shotgun (WGS) entry which is preliminary data.</text>
</comment>
<evidence type="ECO:0000256" key="6">
    <source>
        <dbReference type="NCBIfam" id="TIGR00922"/>
    </source>
</evidence>
<dbReference type="FunFam" id="2.30.30.30:FF:000002">
    <property type="entry name" value="Transcription termination/antitermination factor NusG"/>
    <property type="match status" value="1"/>
</dbReference>
<dbReference type="SUPFAM" id="SSF82679">
    <property type="entry name" value="N-utilization substance G protein NusG, N-terminal domain"/>
    <property type="match status" value="1"/>
</dbReference>
<dbReference type="Gene3D" id="2.30.30.30">
    <property type="match status" value="1"/>
</dbReference>
<dbReference type="GO" id="GO:0031564">
    <property type="term" value="P:transcription antitermination"/>
    <property type="evidence" value="ECO:0007669"/>
    <property type="project" value="UniProtKB-UniRule"/>
</dbReference>
<dbReference type="InterPro" id="IPR043425">
    <property type="entry name" value="NusG-like"/>
</dbReference>
<proteinExistence type="inferred from homology"/>
<protein>
    <recommendedName>
        <fullName evidence="5 6">Transcription termination/antitermination protein NusG</fullName>
    </recommendedName>
</protein>
<evidence type="ECO:0000256" key="1">
    <source>
        <dbReference type="ARBA" id="ARBA00022472"/>
    </source>
</evidence>
<gene>
    <name evidence="5 10" type="primary">nusG</name>
    <name evidence="10" type="ORF">JIN81_04885</name>
</gene>
<evidence type="ECO:0000313" key="11">
    <source>
        <dbReference type="Proteomes" id="UP000658278"/>
    </source>
</evidence>
<dbReference type="InterPro" id="IPR036735">
    <property type="entry name" value="NGN_dom_sf"/>
</dbReference>
<accession>A0A934R8P0</accession>
<evidence type="ECO:0000256" key="2">
    <source>
        <dbReference type="ARBA" id="ARBA00022814"/>
    </source>
</evidence>
<evidence type="ECO:0000259" key="9">
    <source>
        <dbReference type="SMART" id="SM00739"/>
    </source>
</evidence>
<name>A0A934R8P0_9BACT</name>
<dbReference type="EMBL" id="JAENII010000003">
    <property type="protein sequence ID" value="MBK1826342.1"/>
    <property type="molecule type" value="Genomic_DNA"/>
</dbReference>
<comment type="function">
    <text evidence="5 7">Participates in transcription elongation, termination and antitermination.</text>
</comment>
<evidence type="ECO:0000256" key="5">
    <source>
        <dbReference type="HAMAP-Rule" id="MF_00948"/>
    </source>
</evidence>
<dbReference type="CDD" id="cd06091">
    <property type="entry name" value="KOW_NusG"/>
    <property type="match status" value="1"/>
</dbReference>
<feature type="domain" description="NusG-like N-terminal" evidence="8">
    <location>
        <begin position="8"/>
        <end position="123"/>
    </location>
</feature>
<sequence>MPVIPPAEKQWYVVHVLSGQEQRVRNRIARQVEAEELGDCIFDVLVPMEMVSEIRKGKKTETKKKFFPGYIIVNMNLLTEDNQLVEKTWYFIKEMDGVIGFAGTKDRPIPMRQREVDAMLSQIKEREESVRPAISFEVGDSVKVADGPFESQTGVVEEIDPEKGKLRVSVTIFGRATPVELEYWQVERA</sequence>
<evidence type="ECO:0000256" key="7">
    <source>
        <dbReference type="RuleBase" id="RU000538"/>
    </source>
</evidence>
<dbReference type="PANTHER" id="PTHR30265">
    <property type="entry name" value="RHO-INTERACTING TRANSCRIPTION TERMINATION FACTOR NUSG"/>
    <property type="match status" value="1"/>
</dbReference>
<dbReference type="SMART" id="SM00738">
    <property type="entry name" value="NGN"/>
    <property type="match status" value="1"/>
</dbReference>
<dbReference type="InterPro" id="IPR008991">
    <property type="entry name" value="Translation_prot_SH3-like_sf"/>
</dbReference>
<dbReference type="Gene3D" id="3.30.70.940">
    <property type="entry name" value="NusG, N-terminal domain"/>
    <property type="match status" value="1"/>
</dbReference>
<evidence type="ECO:0000256" key="4">
    <source>
        <dbReference type="ARBA" id="ARBA00023163"/>
    </source>
</evidence>
<evidence type="ECO:0000256" key="3">
    <source>
        <dbReference type="ARBA" id="ARBA00023015"/>
    </source>
</evidence>
<dbReference type="PRINTS" id="PR00338">
    <property type="entry name" value="NUSGTNSCPFCT"/>
</dbReference>
<dbReference type="GO" id="GO:0005829">
    <property type="term" value="C:cytosol"/>
    <property type="evidence" value="ECO:0007669"/>
    <property type="project" value="TreeGrafter"/>
</dbReference>
<dbReference type="NCBIfam" id="TIGR00922">
    <property type="entry name" value="nusG"/>
    <property type="match status" value="1"/>
</dbReference>
<keyword evidence="2 5" id="KW-0889">Transcription antitermination</keyword>
<dbReference type="CDD" id="cd09891">
    <property type="entry name" value="NGN_Bact_1"/>
    <property type="match status" value="1"/>
</dbReference>